<evidence type="ECO:0008006" key="3">
    <source>
        <dbReference type="Google" id="ProtNLM"/>
    </source>
</evidence>
<dbReference type="RefSeq" id="WP_066465338.1">
    <property type="nucleotide sequence ID" value="NZ_MATO01000044.1"/>
</dbReference>
<evidence type="ECO:0000313" key="1">
    <source>
        <dbReference type="EMBL" id="OCS89274.1"/>
    </source>
</evidence>
<dbReference type="OrthoDB" id="2920197at2"/>
<proteinExistence type="predicted"/>
<keyword evidence="2" id="KW-1185">Reference proteome</keyword>
<protein>
    <recommendedName>
        <fullName evidence="3">DUF3219 domain-containing protein</fullName>
    </recommendedName>
</protein>
<dbReference type="EMBL" id="MATO01000044">
    <property type="protein sequence ID" value="OCS89274.1"/>
    <property type="molecule type" value="Genomic_DNA"/>
</dbReference>
<dbReference type="Pfam" id="PF11514">
    <property type="entry name" value="DUF3219"/>
    <property type="match status" value="1"/>
</dbReference>
<dbReference type="Gene3D" id="2.40.30.80">
    <property type="entry name" value="YkvR-like"/>
    <property type="match status" value="1"/>
</dbReference>
<reference evidence="1 2" key="1">
    <citation type="submission" date="2016-07" db="EMBL/GenBank/DDBJ databases">
        <title>Caryophanon latum genome sequencing.</title>
        <authorList>
            <person name="Verma A."/>
            <person name="Pal Y."/>
            <person name="Krishnamurthi S."/>
        </authorList>
    </citation>
    <scope>NUCLEOTIDE SEQUENCE [LARGE SCALE GENOMIC DNA]</scope>
    <source>
        <strain evidence="1 2">DSM 14151</strain>
    </source>
</reference>
<gene>
    <name evidence="1" type="ORF">A6K76_13075</name>
</gene>
<sequence>MTTIQLNDRVIPVTSYKEETKNDRLHVSVTFNVTSEEYHELAVLLYEQTFDVTVPHNGRQFTGTIVHYVTDTTNLYEPNQVANYAVTFAQVKD</sequence>
<dbReference type="InterPro" id="IPR023105">
    <property type="entry name" value="YkvR-like_sf"/>
</dbReference>
<dbReference type="AlphaFoldDB" id="A0A1C0YQ22"/>
<evidence type="ECO:0000313" key="2">
    <source>
        <dbReference type="Proteomes" id="UP000093482"/>
    </source>
</evidence>
<organism evidence="1 2">
    <name type="scientific">Caryophanon latum</name>
    <dbReference type="NCBI Taxonomy" id="33977"/>
    <lineage>
        <taxon>Bacteria</taxon>
        <taxon>Bacillati</taxon>
        <taxon>Bacillota</taxon>
        <taxon>Bacilli</taxon>
        <taxon>Bacillales</taxon>
        <taxon>Caryophanaceae</taxon>
        <taxon>Caryophanon</taxon>
    </lineage>
</organism>
<dbReference type="Proteomes" id="UP000093482">
    <property type="component" value="Unassembled WGS sequence"/>
</dbReference>
<dbReference type="SUPFAM" id="SSF159173">
    <property type="entry name" value="YkvR-like"/>
    <property type="match status" value="1"/>
</dbReference>
<dbReference type="InterPro" id="IPR021596">
    <property type="entry name" value="DUF3219"/>
</dbReference>
<comment type="caution">
    <text evidence="1">The sequence shown here is derived from an EMBL/GenBank/DDBJ whole genome shotgun (WGS) entry which is preliminary data.</text>
</comment>
<name>A0A1C0YQ22_9BACL</name>
<accession>A0A1C0YQ22</accession>